<accession>A0ABD2ZU15</accession>
<gene>
    <name evidence="1" type="ORF">ACH5RR_015453</name>
</gene>
<comment type="caution">
    <text evidence="1">The sequence shown here is derived from an EMBL/GenBank/DDBJ whole genome shotgun (WGS) entry which is preliminary data.</text>
</comment>
<reference evidence="1 2" key="1">
    <citation type="submission" date="2024-11" db="EMBL/GenBank/DDBJ databases">
        <title>A near-complete genome assembly of Cinchona calisaya.</title>
        <authorList>
            <person name="Lian D.C."/>
            <person name="Zhao X.W."/>
            <person name="Wei L."/>
        </authorList>
    </citation>
    <scope>NUCLEOTIDE SEQUENCE [LARGE SCALE GENOMIC DNA]</scope>
    <source>
        <tissue evidence="1">Nenye</tissue>
    </source>
</reference>
<evidence type="ECO:0000313" key="2">
    <source>
        <dbReference type="Proteomes" id="UP001630127"/>
    </source>
</evidence>
<organism evidence="1 2">
    <name type="scientific">Cinchona calisaya</name>
    <dbReference type="NCBI Taxonomy" id="153742"/>
    <lineage>
        <taxon>Eukaryota</taxon>
        <taxon>Viridiplantae</taxon>
        <taxon>Streptophyta</taxon>
        <taxon>Embryophyta</taxon>
        <taxon>Tracheophyta</taxon>
        <taxon>Spermatophyta</taxon>
        <taxon>Magnoliopsida</taxon>
        <taxon>eudicotyledons</taxon>
        <taxon>Gunneridae</taxon>
        <taxon>Pentapetalae</taxon>
        <taxon>asterids</taxon>
        <taxon>lamiids</taxon>
        <taxon>Gentianales</taxon>
        <taxon>Rubiaceae</taxon>
        <taxon>Cinchonoideae</taxon>
        <taxon>Cinchoneae</taxon>
        <taxon>Cinchona</taxon>
    </lineage>
</organism>
<dbReference type="AlphaFoldDB" id="A0ABD2ZU15"/>
<protein>
    <submittedName>
        <fullName evidence="1">Uncharacterized protein</fullName>
    </submittedName>
</protein>
<sequence length="100" mass="11737">MEQVRDALEEVCDVLEEIRDTAIFLVTYLRFQKAKQRLMTLTLEMEADMEANQQGVKQNNDLKVFELISYKFRKQTAEHVDLQEEVLRLGAELGRFIGEE</sequence>
<dbReference type="EMBL" id="JBJUIK010000007">
    <property type="protein sequence ID" value="KAL3522619.1"/>
    <property type="molecule type" value="Genomic_DNA"/>
</dbReference>
<name>A0ABD2ZU15_9GENT</name>
<dbReference type="Proteomes" id="UP001630127">
    <property type="component" value="Unassembled WGS sequence"/>
</dbReference>
<evidence type="ECO:0000313" key="1">
    <source>
        <dbReference type="EMBL" id="KAL3522619.1"/>
    </source>
</evidence>
<keyword evidence="2" id="KW-1185">Reference proteome</keyword>
<proteinExistence type="predicted"/>